<evidence type="ECO:0000256" key="2">
    <source>
        <dbReference type="SAM" id="Phobius"/>
    </source>
</evidence>
<feature type="compositionally biased region" description="Acidic residues" evidence="1">
    <location>
        <begin position="214"/>
        <end position="226"/>
    </location>
</feature>
<evidence type="ECO:0000256" key="1">
    <source>
        <dbReference type="SAM" id="MobiDB-lite"/>
    </source>
</evidence>
<organism evidence="3 4">
    <name type="scientific">Asticcacaulis taihuensis</name>
    <dbReference type="NCBI Taxonomy" id="260084"/>
    <lineage>
        <taxon>Bacteria</taxon>
        <taxon>Pseudomonadati</taxon>
        <taxon>Pseudomonadota</taxon>
        <taxon>Alphaproteobacteria</taxon>
        <taxon>Caulobacterales</taxon>
        <taxon>Caulobacteraceae</taxon>
        <taxon>Asticcacaulis</taxon>
    </lineage>
</organism>
<dbReference type="Proteomes" id="UP000199150">
    <property type="component" value="Unassembled WGS sequence"/>
</dbReference>
<accession>A0A1G4Q3Z0</accession>
<proteinExistence type="predicted"/>
<keyword evidence="2" id="KW-1133">Transmembrane helix</keyword>
<protein>
    <submittedName>
        <fullName evidence="3">Uncharacterized protein</fullName>
    </submittedName>
</protein>
<feature type="transmembrane region" description="Helical" evidence="2">
    <location>
        <begin position="7"/>
        <end position="29"/>
    </location>
</feature>
<feature type="region of interest" description="Disordered" evidence="1">
    <location>
        <begin position="178"/>
        <end position="234"/>
    </location>
</feature>
<dbReference type="AlphaFoldDB" id="A0A1G4Q3Z0"/>
<gene>
    <name evidence="3" type="ORF">SAMN02927928_0903</name>
</gene>
<keyword evidence="2" id="KW-0812">Transmembrane</keyword>
<evidence type="ECO:0000313" key="3">
    <source>
        <dbReference type="EMBL" id="SCW39313.1"/>
    </source>
</evidence>
<dbReference type="RefSeq" id="WP_090646058.1">
    <property type="nucleotide sequence ID" value="NZ_CBCRYE010000001.1"/>
</dbReference>
<feature type="compositionally biased region" description="Basic and acidic residues" evidence="1">
    <location>
        <begin position="178"/>
        <end position="194"/>
    </location>
</feature>
<keyword evidence="2" id="KW-0472">Membrane</keyword>
<dbReference type="OrthoDB" id="7203899at2"/>
<keyword evidence="4" id="KW-1185">Reference proteome</keyword>
<reference evidence="4" key="1">
    <citation type="submission" date="2016-10" db="EMBL/GenBank/DDBJ databases">
        <authorList>
            <person name="Varghese N."/>
            <person name="Submissions S."/>
        </authorList>
    </citation>
    <scope>NUCLEOTIDE SEQUENCE [LARGE SCALE GENOMIC DNA]</scope>
    <source>
        <strain evidence="4">CGMCC 1.3431</strain>
    </source>
</reference>
<sequence>MAHAARILLYFLFAGIGLTLIASGLMWWFEASRRLARALNTALGKTADAVVYDLGGQKAAGLDFTAGDLAIMWKTGAQGLVFAFDEIEGAELIVDERVVARAQKGESRRVLNETHAQASKVTLRLMFNDVETPEFEVNLFGDVSHNPVHAQTAAEAVRIGRKWLSHIDAVIKRMPVDDRAPYPEDAGKTAEPVRKPAPQVNARPSFNDLPPWEDTTENMAEDDDTNDTYNDEKR</sequence>
<name>A0A1G4Q3Z0_9CAUL</name>
<dbReference type="STRING" id="260084.SAMN02927928_0903"/>
<evidence type="ECO:0000313" key="4">
    <source>
        <dbReference type="Proteomes" id="UP000199150"/>
    </source>
</evidence>
<dbReference type="EMBL" id="FMTS01000001">
    <property type="protein sequence ID" value="SCW39313.1"/>
    <property type="molecule type" value="Genomic_DNA"/>
</dbReference>